<dbReference type="RefSeq" id="WP_257923917.1">
    <property type="nucleotide sequence ID" value="NZ_JAMXQV010000019.1"/>
</dbReference>
<evidence type="ECO:0000313" key="1">
    <source>
        <dbReference type="EMBL" id="MCR6487348.1"/>
    </source>
</evidence>
<dbReference type="AlphaFoldDB" id="A0A9X2NGJ1"/>
<evidence type="ECO:0000313" key="2">
    <source>
        <dbReference type="Proteomes" id="UP001144096"/>
    </source>
</evidence>
<reference evidence="1" key="1">
    <citation type="submission" date="2022-06" db="EMBL/GenBank/DDBJ databases">
        <title>Amycolatopsis iheyaensis sp. nov., a new species of the genus Amycolatopsis isolated from soil in Iheya island, Japan.</title>
        <authorList>
            <person name="Ngamcharungchit C."/>
            <person name="Kanto H."/>
            <person name="Take A."/>
            <person name="Intra B."/>
            <person name="Matsumoto A."/>
            <person name="Panbangred W."/>
            <person name="Inahashi Y."/>
        </authorList>
    </citation>
    <scope>NUCLEOTIDE SEQUENCE</scope>
    <source>
        <strain evidence="1">OK19-0408</strain>
    </source>
</reference>
<comment type="caution">
    <text evidence="1">The sequence shown here is derived from an EMBL/GenBank/DDBJ whole genome shotgun (WGS) entry which is preliminary data.</text>
</comment>
<sequence>MGDGFKVDLSGLASAAGALGTAAEDARKRAGYLHVGRAGIEFTDGCTLDDLLRGATSDLPLRKLETCIAELADIVEKRQKHLTDQLEYAQHALLNIKTLYARADGQEG</sequence>
<proteinExistence type="predicted"/>
<gene>
    <name evidence="1" type="ORF">M8542_31415</name>
</gene>
<accession>A0A9X2NGJ1</accession>
<protein>
    <submittedName>
        <fullName evidence="1">Uncharacterized protein</fullName>
    </submittedName>
</protein>
<dbReference type="Proteomes" id="UP001144096">
    <property type="component" value="Unassembled WGS sequence"/>
</dbReference>
<dbReference type="EMBL" id="JAMXQV010000019">
    <property type="protein sequence ID" value="MCR6487348.1"/>
    <property type="molecule type" value="Genomic_DNA"/>
</dbReference>
<name>A0A9X2NGJ1_9PSEU</name>
<keyword evidence="2" id="KW-1185">Reference proteome</keyword>
<organism evidence="1 2">
    <name type="scientific">Amycolatopsis iheyensis</name>
    <dbReference type="NCBI Taxonomy" id="2945988"/>
    <lineage>
        <taxon>Bacteria</taxon>
        <taxon>Bacillati</taxon>
        <taxon>Actinomycetota</taxon>
        <taxon>Actinomycetes</taxon>
        <taxon>Pseudonocardiales</taxon>
        <taxon>Pseudonocardiaceae</taxon>
        <taxon>Amycolatopsis</taxon>
    </lineage>
</organism>